<keyword evidence="2" id="KW-1185">Reference proteome</keyword>
<comment type="caution">
    <text evidence="1">The sequence shown here is derived from an EMBL/GenBank/DDBJ whole genome shotgun (WGS) entry which is preliminary data.</text>
</comment>
<gene>
    <name evidence="1" type="ORF">AAFF_G00356870</name>
</gene>
<dbReference type="Proteomes" id="UP001221898">
    <property type="component" value="Unassembled WGS sequence"/>
</dbReference>
<organism evidence="1 2">
    <name type="scientific">Aldrovandia affinis</name>
    <dbReference type="NCBI Taxonomy" id="143900"/>
    <lineage>
        <taxon>Eukaryota</taxon>
        <taxon>Metazoa</taxon>
        <taxon>Chordata</taxon>
        <taxon>Craniata</taxon>
        <taxon>Vertebrata</taxon>
        <taxon>Euteleostomi</taxon>
        <taxon>Actinopterygii</taxon>
        <taxon>Neopterygii</taxon>
        <taxon>Teleostei</taxon>
        <taxon>Notacanthiformes</taxon>
        <taxon>Halosauridae</taxon>
        <taxon>Aldrovandia</taxon>
    </lineage>
</organism>
<proteinExistence type="predicted"/>
<evidence type="ECO:0000313" key="2">
    <source>
        <dbReference type="Proteomes" id="UP001221898"/>
    </source>
</evidence>
<dbReference type="EMBL" id="JAINUG010000006">
    <property type="protein sequence ID" value="KAJ8416399.1"/>
    <property type="molecule type" value="Genomic_DNA"/>
</dbReference>
<dbReference type="AlphaFoldDB" id="A0AAD7X1W6"/>
<accession>A0AAD7X1W6</accession>
<name>A0AAD7X1W6_9TELE</name>
<protein>
    <submittedName>
        <fullName evidence="1">Uncharacterized protein</fullName>
    </submittedName>
</protein>
<reference evidence="1" key="1">
    <citation type="journal article" date="2023" name="Science">
        <title>Genome structures resolve the early diversification of teleost fishes.</title>
        <authorList>
            <person name="Parey E."/>
            <person name="Louis A."/>
            <person name="Montfort J."/>
            <person name="Bouchez O."/>
            <person name="Roques C."/>
            <person name="Iampietro C."/>
            <person name="Lluch J."/>
            <person name="Castinel A."/>
            <person name="Donnadieu C."/>
            <person name="Desvignes T."/>
            <person name="Floi Bucao C."/>
            <person name="Jouanno E."/>
            <person name="Wen M."/>
            <person name="Mejri S."/>
            <person name="Dirks R."/>
            <person name="Jansen H."/>
            <person name="Henkel C."/>
            <person name="Chen W.J."/>
            <person name="Zahm M."/>
            <person name="Cabau C."/>
            <person name="Klopp C."/>
            <person name="Thompson A.W."/>
            <person name="Robinson-Rechavi M."/>
            <person name="Braasch I."/>
            <person name="Lecointre G."/>
            <person name="Bobe J."/>
            <person name="Postlethwait J.H."/>
            <person name="Berthelot C."/>
            <person name="Roest Crollius H."/>
            <person name="Guiguen Y."/>
        </authorList>
    </citation>
    <scope>NUCLEOTIDE SEQUENCE</scope>
    <source>
        <strain evidence="1">NC1722</strain>
    </source>
</reference>
<evidence type="ECO:0000313" key="1">
    <source>
        <dbReference type="EMBL" id="KAJ8416399.1"/>
    </source>
</evidence>
<sequence>MDPSFGCTLQPASLPLSHVKDPLHIRRGGRQASLQYRERWLSDNSAKRKTGSGASLSPYPCTMPASAFPGGAGRCQVPGAVCGARGTQGARGVKRDPLAPGRHVIARCR</sequence>